<sequence>MDSSSSTRRHHHLLLSSSSNHRLFQDAGGEGPGSATAAATKDSSVLKQVPTTAANHAPKRAVDTFGQRTSIYRGVTRSINDKGIDEPEGMKLTCGTIVVQEKAKVGKERKAWYWGPTTITNFPISTVYQILALHVVLFLFHPMSSGFSRGASIYRGVTRFVRKTEHFCSAGTQEEAAEAYDIAAIKFRGLNAVTNFDMSRYDLPIVRAPTRTKITPQYQHQALQFPSSKTNPITGPMFSNSVTLLTTAKNSSMLHQPSNDGSDFATGYGSTYGGNSTGLLNGDGNVEQQQQQESAVSSNWLPFATPIVVCNNNGDENSSSGYGNWNIEQSLHYPIKLQNQASQCSRNQFLARNFG</sequence>
<keyword evidence="5" id="KW-0539">Nucleus</keyword>
<dbReference type="PANTHER" id="PTHR32467">
    <property type="entry name" value="AP2-LIKE ETHYLENE-RESPONSIVE TRANSCRIPTION FACTOR"/>
    <property type="match status" value="1"/>
</dbReference>
<evidence type="ECO:0000313" key="9">
    <source>
        <dbReference type="Proteomes" id="UP000436088"/>
    </source>
</evidence>
<dbReference type="EMBL" id="VEPZ02000127">
    <property type="protein sequence ID" value="KAE8733122.1"/>
    <property type="molecule type" value="Genomic_DNA"/>
</dbReference>
<evidence type="ECO:0000256" key="2">
    <source>
        <dbReference type="ARBA" id="ARBA00023015"/>
    </source>
</evidence>
<keyword evidence="9" id="KW-1185">Reference proteome</keyword>
<dbReference type="PROSITE" id="PS51032">
    <property type="entry name" value="AP2_ERF"/>
    <property type="match status" value="1"/>
</dbReference>
<evidence type="ECO:0000256" key="4">
    <source>
        <dbReference type="ARBA" id="ARBA00023163"/>
    </source>
</evidence>
<dbReference type="SUPFAM" id="SSF54171">
    <property type="entry name" value="DNA-binding domain"/>
    <property type="match status" value="1"/>
</dbReference>
<evidence type="ECO:0000256" key="1">
    <source>
        <dbReference type="ARBA" id="ARBA00004123"/>
    </source>
</evidence>
<evidence type="ECO:0000256" key="5">
    <source>
        <dbReference type="ARBA" id="ARBA00023242"/>
    </source>
</evidence>
<dbReference type="SMART" id="SM00380">
    <property type="entry name" value="AP2"/>
    <property type="match status" value="1"/>
</dbReference>
<name>A0A6A3D0X2_HIBSY</name>
<organism evidence="8 9">
    <name type="scientific">Hibiscus syriacus</name>
    <name type="common">Rose of Sharon</name>
    <dbReference type="NCBI Taxonomy" id="106335"/>
    <lineage>
        <taxon>Eukaryota</taxon>
        <taxon>Viridiplantae</taxon>
        <taxon>Streptophyta</taxon>
        <taxon>Embryophyta</taxon>
        <taxon>Tracheophyta</taxon>
        <taxon>Spermatophyta</taxon>
        <taxon>Magnoliopsida</taxon>
        <taxon>eudicotyledons</taxon>
        <taxon>Gunneridae</taxon>
        <taxon>Pentapetalae</taxon>
        <taxon>rosids</taxon>
        <taxon>malvids</taxon>
        <taxon>Malvales</taxon>
        <taxon>Malvaceae</taxon>
        <taxon>Malvoideae</taxon>
        <taxon>Hibiscus</taxon>
    </lineage>
</organism>
<dbReference type="GO" id="GO:0003700">
    <property type="term" value="F:DNA-binding transcription factor activity"/>
    <property type="evidence" value="ECO:0007669"/>
    <property type="project" value="InterPro"/>
</dbReference>
<dbReference type="InterPro" id="IPR001471">
    <property type="entry name" value="AP2/ERF_dom"/>
</dbReference>
<feature type="domain" description="AP2/ERF" evidence="7">
    <location>
        <begin position="172"/>
        <end position="197"/>
    </location>
</feature>
<accession>A0A6A3D0X2</accession>
<keyword evidence="2" id="KW-0805">Transcription regulation</keyword>
<dbReference type="GO" id="GO:0005634">
    <property type="term" value="C:nucleus"/>
    <property type="evidence" value="ECO:0007669"/>
    <property type="project" value="UniProtKB-SubCell"/>
</dbReference>
<evidence type="ECO:0000256" key="3">
    <source>
        <dbReference type="ARBA" id="ARBA00023125"/>
    </source>
</evidence>
<dbReference type="PANTHER" id="PTHR32467:SF99">
    <property type="entry name" value="AP2-LIKE ETHYLENE-RESPONSIVE TRANSCRIPTION FACTOR AIL5"/>
    <property type="match status" value="1"/>
</dbReference>
<dbReference type="InterPro" id="IPR016177">
    <property type="entry name" value="DNA-bd_dom_sf"/>
</dbReference>
<evidence type="ECO:0000256" key="6">
    <source>
        <dbReference type="SAM" id="MobiDB-lite"/>
    </source>
</evidence>
<evidence type="ECO:0000313" key="8">
    <source>
        <dbReference type="EMBL" id="KAE8733122.1"/>
    </source>
</evidence>
<proteinExistence type="predicted"/>
<dbReference type="AlphaFoldDB" id="A0A6A3D0X2"/>
<reference evidence="8" key="1">
    <citation type="submission" date="2019-09" db="EMBL/GenBank/DDBJ databases">
        <title>Draft genome information of white flower Hibiscus syriacus.</title>
        <authorList>
            <person name="Kim Y.-M."/>
        </authorList>
    </citation>
    <scope>NUCLEOTIDE SEQUENCE [LARGE SCALE GENOMIC DNA]</scope>
    <source>
        <strain evidence="8">YM2019G1</strain>
    </source>
</reference>
<dbReference type="Proteomes" id="UP000436088">
    <property type="component" value="Unassembled WGS sequence"/>
</dbReference>
<dbReference type="Gene3D" id="3.30.730.10">
    <property type="entry name" value="AP2/ERF domain"/>
    <property type="match status" value="1"/>
</dbReference>
<keyword evidence="4" id="KW-0804">Transcription</keyword>
<protein>
    <recommendedName>
        <fullName evidence="7">AP2/ERF domain-containing protein</fullName>
    </recommendedName>
</protein>
<comment type="caution">
    <text evidence="8">The sequence shown here is derived from an EMBL/GenBank/DDBJ whole genome shotgun (WGS) entry which is preliminary data.</text>
</comment>
<evidence type="ECO:0000259" key="7">
    <source>
        <dbReference type="PROSITE" id="PS51032"/>
    </source>
</evidence>
<comment type="subcellular location">
    <subcellularLocation>
        <location evidence="1">Nucleus</location>
    </subcellularLocation>
</comment>
<gene>
    <name evidence="8" type="ORF">F3Y22_tig00001644pilonHSYRG00734</name>
</gene>
<dbReference type="InterPro" id="IPR036955">
    <property type="entry name" value="AP2/ERF_dom_sf"/>
</dbReference>
<feature type="region of interest" description="Disordered" evidence="6">
    <location>
        <begin position="1"/>
        <end position="44"/>
    </location>
</feature>
<keyword evidence="3" id="KW-0238">DNA-binding</keyword>
<dbReference type="GO" id="GO:0003677">
    <property type="term" value="F:DNA binding"/>
    <property type="evidence" value="ECO:0007669"/>
    <property type="project" value="UniProtKB-KW"/>
</dbReference>